<evidence type="ECO:0000313" key="4">
    <source>
        <dbReference type="Proteomes" id="UP001046870"/>
    </source>
</evidence>
<organism evidence="3 4">
    <name type="scientific">Megalops atlanticus</name>
    <name type="common">Tarpon</name>
    <name type="synonym">Clupea gigantea</name>
    <dbReference type="NCBI Taxonomy" id="7932"/>
    <lineage>
        <taxon>Eukaryota</taxon>
        <taxon>Metazoa</taxon>
        <taxon>Chordata</taxon>
        <taxon>Craniata</taxon>
        <taxon>Vertebrata</taxon>
        <taxon>Euteleostomi</taxon>
        <taxon>Actinopterygii</taxon>
        <taxon>Neopterygii</taxon>
        <taxon>Teleostei</taxon>
        <taxon>Elopiformes</taxon>
        <taxon>Megalopidae</taxon>
        <taxon>Megalops</taxon>
    </lineage>
</organism>
<evidence type="ECO:0000256" key="2">
    <source>
        <dbReference type="SAM" id="Phobius"/>
    </source>
</evidence>
<evidence type="ECO:0000313" key="3">
    <source>
        <dbReference type="EMBL" id="KAG7491367.1"/>
    </source>
</evidence>
<feature type="transmembrane region" description="Helical" evidence="2">
    <location>
        <begin position="31"/>
        <end position="60"/>
    </location>
</feature>
<comment type="caution">
    <text evidence="3">The sequence shown here is derived from an EMBL/GenBank/DDBJ whole genome shotgun (WGS) entry which is preliminary data.</text>
</comment>
<feature type="region of interest" description="Disordered" evidence="1">
    <location>
        <begin position="69"/>
        <end position="98"/>
    </location>
</feature>
<dbReference type="AlphaFoldDB" id="A0A9D3TDT3"/>
<proteinExistence type="predicted"/>
<gene>
    <name evidence="3" type="ORF">MATL_G00002830</name>
</gene>
<protein>
    <submittedName>
        <fullName evidence="3">Uncharacterized protein</fullName>
    </submittedName>
</protein>
<accession>A0A9D3TDT3</accession>
<evidence type="ECO:0000256" key="1">
    <source>
        <dbReference type="SAM" id="MobiDB-lite"/>
    </source>
</evidence>
<dbReference type="Proteomes" id="UP001046870">
    <property type="component" value="Chromosome 1"/>
</dbReference>
<keyword evidence="2" id="KW-0472">Membrane</keyword>
<keyword evidence="4" id="KW-1185">Reference proteome</keyword>
<keyword evidence="2" id="KW-0812">Transmembrane</keyword>
<dbReference type="OrthoDB" id="9949034at2759"/>
<reference evidence="3" key="1">
    <citation type="submission" date="2021-01" db="EMBL/GenBank/DDBJ databases">
        <authorList>
            <person name="Zahm M."/>
            <person name="Roques C."/>
            <person name="Cabau C."/>
            <person name="Klopp C."/>
            <person name="Donnadieu C."/>
            <person name="Jouanno E."/>
            <person name="Lampietro C."/>
            <person name="Louis A."/>
            <person name="Herpin A."/>
            <person name="Echchiki A."/>
            <person name="Berthelot C."/>
            <person name="Parey E."/>
            <person name="Roest-Crollius H."/>
            <person name="Braasch I."/>
            <person name="Postlethwait J."/>
            <person name="Bobe J."/>
            <person name="Montfort J."/>
            <person name="Bouchez O."/>
            <person name="Begum T."/>
            <person name="Mejri S."/>
            <person name="Adams A."/>
            <person name="Chen W.-J."/>
            <person name="Guiguen Y."/>
        </authorList>
    </citation>
    <scope>NUCLEOTIDE SEQUENCE</scope>
    <source>
        <strain evidence="3">YG-15Mar2019-1</strain>
        <tissue evidence="3">Brain</tissue>
    </source>
</reference>
<dbReference type="EMBL" id="JAFDVH010000001">
    <property type="protein sequence ID" value="KAG7491367.1"/>
    <property type="molecule type" value="Genomic_DNA"/>
</dbReference>
<keyword evidence="2" id="KW-1133">Transmembrane helix</keyword>
<sequence length="98" mass="10791">MSFILYFSELETGGSFVESSLRQERSTSTGLWGLGVVAPALAVSLLVTAGLVLVLLLCLIRKLRQAEGTYQPRREEETGSRGIETPDVLKLPKKERLI</sequence>
<name>A0A9D3TDT3_MEGAT</name>